<evidence type="ECO:0000313" key="1">
    <source>
        <dbReference type="EMBL" id="KAI7742288.1"/>
    </source>
</evidence>
<organism evidence="1 2">
    <name type="scientific">Ambrosia artemisiifolia</name>
    <name type="common">Common ragweed</name>
    <dbReference type="NCBI Taxonomy" id="4212"/>
    <lineage>
        <taxon>Eukaryota</taxon>
        <taxon>Viridiplantae</taxon>
        <taxon>Streptophyta</taxon>
        <taxon>Embryophyta</taxon>
        <taxon>Tracheophyta</taxon>
        <taxon>Spermatophyta</taxon>
        <taxon>Magnoliopsida</taxon>
        <taxon>eudicotyledons</taxon>
        <taxon>Gunneridae</taxon>
        <taxon>Pentapetalae</taxon>
        <taxon>asterids</taxon>
        <taxon>campanulids</taxon>
        <taxon>Asterales</taxon>
        <taxon>Asteraceae</taxon>
        <taxon>Asteroideae</taxon>
        <taxon>Heliantheae alliance</taxon>
        <taxon>Heliantheae</taxon>
        <taxon>Ambrosia</taxon>
    </lineage>
</organism>
<gene>
    <name evidence="1" type="ORF">M8C21_002476</name>
</gene>
<keyword evidence="2" id="KW-1185">Reference proteome</keyword>
<protein>
    <submittedName>
        <fullName evidence="1">Uncharacterized protein</fullName>
    </submittedName>
</protein>
<dbReference type="AlphaFoldDB" id="A0AAD5GJS1"/>
<evidence type="ECO:0000313" key="2">
    <source>
        <dbReference type="Proteomes" id="UP001206925"/>
    </source>
</evidence>
<dbReference type="EMBL" id="JAMZMK010008033">
    <property type="protein sequence ID" value="KAI7742288.1"/>
    <property type="molecule type" value="Genomic_DNA"/>
</dbReference>
<comment type="caution">
    <text evidence="1">The sequence shown here is derived from an EMBL/GenBank/DDBJ whole genome shotgun (WGS) entry which is preliminary data.</text>
</comment>
<accession>A0AAD5GJS1</accession>
<name>A0AAD5GJS1_AMBAR</name>
<sequence>MIKARMLKFSAKSCAFKINPVDYDAPYNWALVLQVLKALEGETKNYLGARLHSRDVKINAYV</sequence>
<dbReference type="Proteomes" id="UP001206925">
    <property type="component" value="Unassembled WGS sequence"/>
</dbReference>
<feature type="non-terminal residue" evidence="1">
    <location>
        <position position="1"/>
    </location>
</feature>
<proteinExistence type="predicted"/>
<reference evidence="1" key="1">
    <citation type="submission" date="2022-06" db="EMBL/GenBank/DDBJ databases">
        <title>Uncovering the hologenomic basis of an extraordinary plant invasion.</title>
        <authorList>
            <person name="Bieker V.C."/>
            <person name="Martin M.D."/>
            <person name="Gilbert T."/>
            <person name="Hodgins K."/>
            <person name="Battlay P."/>
            <person name="Petersen B."/>
            <person name="Wilson J."/>
        </authorList>
    </citation>
    <scope>NUCLEOTIDE SEQUENCE</scope>
    <source>
        <strain evidence="1">AA19_3_7</strain>
        <tissue evidence="1">Leaf</tissue>
    </source>
</reference>